<evidence type="ECO:0000256" key="1">
    <source>
        <dbReference type="SAM" id="MobiDB-lite"/>
    </source>
</evidence>
<feature type="region of interest" description="Disordered" evidence="1">
    <location>
        <begin position="374"/>
        <end position="426"/>
    </location>
</feature>
<organism evidence="2 3">
    <name type="scientific">Secundilactobacillus pentosiphilus</name>
    <dbReference type="NCBI Taxonomy" id="1714682"/>
    <lineage>
        <taxon>Bacteria</taxon>
        <taxon>Bacillati</taxon>
        <taxon>Bacillota</taxon>
        <taxon>Bacilli</taxon>
        <taxon>Lactobacillales</taxon>
        <taxon>Lactobacillaceae</taxon>
        <taxon>Secundilactobacillus</taxon>
    </lineage>
</organism>
<feature type="compositionally biased region" description="Basic residues" evidence="1">
    <location>
        <begin position="374"/>
        <end position="383"/>
    </location>
</feature>
<dbReference type="EMBL" id="BCMH01000012">
    <property type="protein sequence ID" value="GAX04064.1"/>
    <property type="molecule type" value="Genomic_DNA"/>
</dbReference>
<dbReference type="AlphaFoldDB" id="A0A1Z5IQL3"/>
<feature type="compositionally biased region" description="Basic residues" evidence="1">
    <location>
        <begin position="396"/>
        <end position="415"/>
    </location>
</feature>
<dbReference type="Proteomes" id="UP000198430">
    <property type="component" value="Unassembled WGS sequence"/>
</dbReference>
<name>A0A1Z5IQL3_9LACO</name>
<dbReference type="RefSeq" id="WP_089089024.1">
    <property type="nucleotide sequence ID" value="NZ_BCMH01000012.1"/>
</dbReference>
<keyword evidence="3" id="KW-1185">Reference proteome</keyword>
<sequence length="426" mass="48205">MQLVRFYQKLTLTRKNGEKYTLVSDGRLPYSIPLGQSNAYSKSTSPSTTQVTIQNLTPTHRDWFQKGLHVELISGWIDDEVTSFKTTTNGTISSVTPPEEGDDDNTLVFNVKDGTDYDNIKAIKIKTSKMIRERASQKELKSAISAYSKKQDAAYSKWKKDHSHATSAQISAKKKEIAAQKRKYTTNARANYSKTKKALDSKKKMKKKTVYEYMSFKKKTKSSTIIKAIAKKAGIKIDTLSLATNHVWINGYTAKKKPMDCIREIAKACSTDITYPHGQLVIKNIESGHKLGLYIQKETGILAKAVRQTDGDGKTWQLSFLYRSLTVGDVFHYKDDRLDGWVIVLNGTNEYEIGGTPTSSPVVELWDDYKKAQKKKIDARKKKDREAKKKADKDAKKKAKDKRSKRTKDKKTKSKKSSDKKSEGKN</sequence>
<protein>
    <submittedName>
        <fullName evidence="2">Uncharacterized protein</fullName>
    </submittedName>
</protein>
<gene>
    <name evidence="2" type="ORF">IWT140_01701</name>
</gene>
<feature type="compositionally biased region" description="Basic and acidic residues" evidence="1">
    <location>
        <begin position="416"/>
        <end position="426"/>
    </location>
</feature>
<evidence type="ECO:0000313" key="2">
    <source>
        <dbReference type="EMBL" id="GAX04064.1"/>
    </source>
</evidence>
<feature type="compositionally biased region" description="Basic and acidic residues" evidence="1">
    <location>
        <begin position="384"/>
        <end position="395"/>
    </location>
</feature>
<evidence type="ECO:0000313" key="3">
    <source>
        <dbReference type="Proteomes" id="UP000198430"/>
    </source>
</evidence>
<accession>A0A1Z5IQL3</accession>
<comment type="caution">
    <text evidence="2">The sequence shown here is derived from an EMBL/GenBank/DDBJ whole genome shotgun (WGS) entry which is preliminary data.</text>
</comment>
<reference evidence="2 3" key="1">
    <citation type="submission" date="2015-11" db="EMBL/GenBank/DDBJ databases">
        <title>Draft genome sequences of new species of the genus Lactobacillus isolated from orchardgrass silage.</title>
        <authorList>
            <person name="Tohno M."/>
            <person name="Tanizawa Y."/>
            <person name="Arita M."/>
        </authorList>
    </citation>
    <scope>NUCLEOTIDE SEQUENCE [LARGE SCALE GENOMIC DNA]</scope>
    <source>
        <strain evidence="2 3">IWT140</strain>
    </source>
</reference>
<proteinExistence type="predicted"/>